<sequence>MASLHSALQSLGPINFNDIPSDPNARRSAIDKLLADACLLVESVPFHQPPASLHPNGDSNNIDSNNNNNTTDEIARVGTITSSSAQPASPNLSADFSTLQKEWGKPVNKLNNHKENPLQIPVYKLGAKDGKGAWFARRSVHEGLPFETWRAKLKGEFEETMKLRRGKKLDETESLEKGKIRGLGCERRIEEVEVFGGGNGDGEGEYGKKGHDPIGVMEVYHLSARFPGPASPRDFVALLLTSDVALDVGGPRVGDANGDVVNSEDGGARPPRHFMVVSKPCQHPDAAPRQGYIRGQYESVEFIRELPSASDSDGKGGIRPVEWTMITRSDPGGSVPKWMVERGTPPSIVGDAMKFMDWASKKDVTEEDEDPEALYPTRSFDRFVENGSHSDSDDGEENERLIQDEGGGSKRHSGQEQDSATESDSDESEAQGPSQFGGLLSSVASRFSTHLERFAPQSVLGYVPGRTSSSESSASSSSFHSLPRTASISKQHEPERKRTISTANENGKPSRSSSDSFASADSRTPLSAATDAKNGTPFPPVPDEAQIPTAAPIQHSTHSSISTSASTNIGPPQPQETKEYKKLEKLAARKREAEEKLAASRTESESLKEDVESRESRPPSAVEDNASGGGGGSEGRTRTRAISFSSNKSREKSQEKDKENPPNTAAIRKRASTLSKNEIKLLEQIKKIETDEQKVVAKIEAKRRKEAANEGKVKAKGEIEGLKGEVKRLKGLVADLRGERETWIELVGKLQKENAMLVAEREGKGGGG</sequence>
<dbReference type="OrthoDB" id="5403181at2759"/>
<dbReference type="InterPro" id="IPR023393">
    <property type="entry name" value="START-like_dom_sf"/>
</dbReference>
<evidence type="ECO:0000313" key="4">
    <source>
        <dbReference type="Proteomes" id="UP000223968"/>
    </source>
</evidence>
<feature type="compositionally biased region" description="Polar residues" evidence="1">
    <location>
        <begin position="500"/>
        <end position="509"/>
    </location>
</feature>
<protein>
    <recommendedName>
        <fullName evidence="2">DUF3074 domain-containing protein</fullName>
    </recommendedName>
</protein>
<feature type="compositionally biased region" description="Basic and acidic residues" evidence="1">
    <location>
        <begin position="648"/>
        <end position="660"/>
    </location>
</feature>
<gene>
    <name evidence="3" type="ORF">AJ79_01239</name>
</gene>
<keyword evidence="4" id="KW-1185">Reference proteome</keyword>
<dbReference type="Pfam" id="PF11274">
    <property type="entry name" value="DUF3074"/>
    <property type="match status" value="1"/>
</dbReference>
<comment type="caution">
    <text evidence="3">The sequence shown here is derived from an EMBL/GenBank/DDBJ whole genome shotgun (WGS) entry which is preliminary data.</text>
</comment>
<evidence type="ECO:0000256" key="1">
    <source>
        <dbReference type="SAM" id="MobiDB-lite"/>
    </source>
</evidence>
<reference evidence="3 4" key="1">
    <citation type="submission" date="2017-10" db="EMBL/GenBank/DDBJ databases">
        <title>Comparative genomics in systemic dimorphic fungi from Ajellomycetaceae.</title>
        <authorList>
            <person name="Munoz J.F."/>
            <person name="Mcewen J.G."/>
            <person name="Clay O.K."/>
            <person name="Cuomo C.A."/>
        </authorList>
    </citation>
    <scope>NUCLEOTIDE SEQUENCE [LARGE SCALE GENOMIC DNA]</scope>
    <source>
        <strain evidence="3 4">UAMH5409</strain>
    </source>
</reference>
<name>A0A2B7Y801_9EURO</name>
<feature type="compositionally biased region" description="Acidic residues" evidence="1">
    <location>
        <begin position="419"/>
        <end position="429"/>
    </location>
</feature>
<accession>A0A2B7Y801</accession>
<evidence type="ECO:0000259" key="2">
    <source>
        <dbReference type="Pfam" id="PF11274"/>
    </source>
</evidence>
<dbReference type="Gene3D" id="3.30.530.20">
    <property type="match status" value="1"/>
</dbReference>
<dbReference type="InterPro" id="IPR024500">
    <property type="entry name" value="DUF3074"/>
</dbReference>
<feature type="compositionally biased region" description="Low complexity" evidence="1">
    <location>
        <begin position="56"/>
        <end position="68"/>
    </location>
</feature>
<dbReference type="AlphaFoldDB" id="A0A2B7Y801"/>
<dbReference type="SUPFAM" id="SSF55961">
    <property type="entry name" value="Bet v1-like"/>
    <property type="match status" value="1"/>
</dbReference>
<feature type="compositionally biased region" description="Low complexity" evidence="1">
    <location>
        <begin position="510"/>
        <end position="523"/>
    </location>
</feature>
<feature type="compositionally biased region" description="Basic and acidic residues" evidence="1">
    <location>
        <begin position="379"/>
        <end position="403"/>
    </location>
</feature>
<feature type="domain" description="DUF3074" evidence="2">
    <location>
        <begin position="134"/>
        <end position="359"/>
    </location>
</feature>
<proteinExistence type="predicted"/>
<feature type="region of interest" description="Disordered" evidence="1">
    <location>
        <begin position="49"/>
        <end position="68"/>
    </location>
</feature>
<dbReference type="PANTHER" id="PTHR40370">
    <property type="entry name" value="EXPRESSED PROTEIN"/>
    <property type="match status" value="1"/>
</dbReference>
<feature type="compositionally biased region" description="Basic and acidic residues" evidence="1">
    <location>
        <begin position="576"/>
        <end position="617"/>
    </location>
</feature>
<feature type="compositionally biased region" description="Low complexity" evidence="1">
    <location>
        <begin position="468"/>
        <end position="481"/>
    </location>
</feature>
<dbReference type="Proteomes" id="UP000223968">
    <property type="component" value="Unassembled WGS sequence"/>
</dbReference>
<dbReference type="PANTHER" id="PTHR40370:SF1">
    <property type="entry name" value="DUF3074 DOMAIN-CONTAINING PROTEIN"/>
    <property type="match status" value="1"/>
</dbReference>
<organism evidence="3 4">
    <name type="scientific">Helicocarpus griseus UAMH5409</name>
    <dbReference type="NCBI Taxonomy" id="1447875"/>
    <lineage>
        <taxon>Eukaryota</taxon>
        <taxon>Fungi</taxon>
        <taxon>Dikarya</taxon>
        <taxon>Ascomycota</taxon>
        <taxon>Pezizomycotina</taxon>
        <taxon>Eurotiomycetes</taxon>
        <taxon>Eurotiomycetidae</taxon>
        <taxon>Onygenales</taxon>
        <taxon>Ajellomycetaceae</taxon>
        <taxon>Helicocarpus</taxon>
    </lineage>
</organism>
<dbReference type="EMBL" id="PDNB01000011">
    <property type="protein sequence ID" value="PGH17355.1"/>
    <property type="molecule type" value="Genomic_DNA"/>
</dbReference>
<evidence type="ECO:0000313" key="3">
    <source>
        <dbReference type="EMBL" id="PGH17355.1"/>
    </source>
</evidence>
<feature type="region of interest" description="Disordered" evidence="1">
    <location>
        <begin position="454"/>
        <end position="673"/>
    </location>
</feature>
<feature type="region of interest" description="Disordered" evidence="1">
    <location>
        <begin position="363"/>
        <end position="441"/>
    </location>
</feature>
<feature type="compositionally biased region" description="Low complexity" evidence="1">
    <location>
        <begin position="555"/>
        <end position="567"/>
    </location>
</feature>